<gene>
    <name evidence="2" type="ORF">KF282_2106</name>
</gene>
<feature type="transmembrane region" description="Helical" evidence="1">
    <location>
        <begin position="36"/>
        <end position="54"/>
    </location>
</feature>
<dbReference type="AlphaFoldDB" id="A0A0V8CNI0"/>
<accession>A0A0V8CNI0</accession>
<keyword evidence="1" id="KW-1133">Transmembrane helix</keyword>
<evidence type="ECO:0000313" key="2">
    <source>
        <dbReference type="EMBL" id="KSU02902.1"/>
    </source>
</evidence>
<protein>
    <submittedName>
        <fullName evidence="2">Uncharacterized protein</fullName>
    </submittedName>
</protein>
<sequence>MKKIIFLADVILRFLFMVLAWYVYTNYSADNKMKWVGLSMVAFNIITMFFDSNYHKSKK</sequence>
<dbReference type="PATRIC" id="fig|1360.105.peg.183"/>
<dbReference type="EMBL" id="LKLN01000076">
    <property type="protein sequence ID" value="KSU02902.1"/>
    <property type="molecule type" value="Genomic_DNA"/>
</dbReference>
<reference evidence="3" key="1">
    <citation type="submission" date="2015-10" db="EMBL/GenBank/DDBJ databases">
        <title>Draft Genome Sequences of 11 Lactococcus lactis subspecies cremoris strains.</title>
        <authorList>
            <person name="Wels M."/>
            <person name="Backus L."/>
            <person name="Boekhorst J."/>
            <person name="Dijkstra A."/>
            <person name="Beerthuizen M."/>
            <person name="Kelly W."/>
            <person name="Siezen R."/>
            <person name="Bachmann H."/>
            <person name="Van Hijum S."/>
        </authorList>
    </citation>
    <scope>NUCLEOTIDE SEQUENCE [LARGE SCALE GENOMIC DNA]</scope>
    <source>
        <strain evidence="3">KF282</strain>
    </source>
</reference>
<proteinExistence type="predicted"/>
<comment type="caution">
    <text evidence="2">The sequence shown here is derived from an EMBL/GenBank/DDBJ whole genome shotgun (WGS) entry which is preliminary data.</text>
</comment>
<keyword evidence="1" id="KW-0812">Transmembrane</keyword>
<dbReference type="Proteomes" id="UP000053058">
    <property type="component" value="Unassembled WGS sequence"/>
</dbReference>
<dbReference type="RefSeq" id="WP_058220004.1">
    <property type="nucleotide sequence ID" value="NZ_LKLN01000076.1"/>
</dbReference>
<keyword evidence="1" id="KW-0472">Membrane</keyword>
<evidence type="ECO:0000313" key="3">
    <source>
        <dbReference type="Proteomes" id="UP000053058"/>
    </source>
</evidence>
<organism evidence="2 3">
    <name type="scientific">Lactococcus lactis subsp. lactis</name>
    <name type="common">Streptococcus lactis</name>
    <dbReference type="NCBI Taxonomy" id="1360"/>
    <lineage>
        <taxon>Bacteria</taxon>
        <taxon>Bacillati</taxon>
        <taxon>Bacillota</taxon>
        <taxon>Bacilli</taxon>
        <taxon>Lactobacillales</taxon>
        <taxon>Streptococcaceae</taxon>
        <taxon>Lactococcus</taxon>
    </lineage>
</organism>
<evidence type="ECO:0000256" key="1">
    <source>
        <dbReference type="SAM" id="Phobius"/>
    </source>
</evidence>
<feature type="transmembrane region" description="Helical" evidence="1">
    <location>
        <begin position="5"/>
        <end position="24"/>
    </location>
</feature>
<name>A0A0V8CNI0_LACLL</name>